<dbReference type="STRING" id="262209.AWH69_00960"/>
<feature type="chain" id="PRO_5008048844" description="Alpha/beta fold hydrolase" evidence="5">
    <location>
        <begin position="27"/>
        <end position="587"/>
    </location>
</feature>
<evidence type="ECO:0000313" key="9">
    <source>
        <dbReference type="Proteomes" id="UP000076976"/>
    </source>
</evidence>
<dbReference type="Pfam" id="PF08386">
    <property type="entry name" value="Abhydrolase_4"/>
    <property type="match status" value="1"/>
</dbReference>
<feature type="domain" description="AB hydrolase-1" evidence="6">
    <location>
        <begin position="103"/>
        <end position="254"/>
    </location>
</feature>
<keyword evidence="3" id="KW-0378">Hydrolase</keyword>
<evidence type="ECO:0008006" key="10">
    <source>
        <dbReference type="Google" id="ProtNLM"/>
    </source>
</evidence>
<organism evidence="8 9">
    <name type="scientific">Janibacter melonis</name>
    <dbReference type="NCBI Taxonomy" id="262209"/>
    <lineage>
        <taxon>Bacteria</taxon>
        <taxon>Bacillati</taxon>
        <taxon>Actinomycetota</taxon>
        <taxon>Actinomycetes</taxon>
        <taxon>Micrococcales</taxon>
        <taxon>Intrasporangiaceae</taxon>
        <taxon>Janibacter</taxon>
    </lineage>
</organism>
<comment type="similarity">
    <text evidence="1">Belongs to the peptidase S33 family.</text>
</comment>
<accession>A0A176QFC4</accession>
<keyword evidence="9" id="KW-1185">Reference proteome</keyword>
<evidence type="ECO:0000256" key="3">
    <source>
        <dbReference type="ARBA" id="ARBA00022801"/>
    </source>
</evidence>
<comment type="caution">
    <text evidence="8">The sequence shown here is derived from an EMBL/GenBank/DDBJ whole genome shotgun (WGS) entry which is preliminary data.</text>
</comment>
<dbReference type="EMBL" id="LQZG01000001">
    <property type="protein sequence ID" value="OAB88414.1"/>
    <property type="molecule type" value="Genomic_DNA"/>
</dbReference>
<dbReference type="InterPro" id="IPR051601">
    <property type="entry name" value="Serine_prot/Carboxylest_S33"/>
</dbReference>
<dbReference type="AlphaFoldDB" id="A0A176QFC4"/>
<dbReference type="RefSeq" id="WP_083968202.1">
    <property type="nucleotide sequence ID" value="NZ_LQZG01000001.1"/>
</dbReference>
<evidence type="ECO:0000256" key="4">
    <source>
        <dbReference type="SAM" id="MobiDB-lite"/>
    </source>
</evidence>
<feature type="region of interest" description="Disordered" evidence="4">
    <location>
        <begin position="542"/>
        <end position="587"/>
    </location>
</feature>
<dbReference type="GO" id="GO:0016787">
    <property type="term" value="F:hydrolase activity"/>
    <property type="evidence" value="ECO:0007669"/>
    <property type="project" value="UniProtKB-KW"/>
</dbReference>
<dbReference type="SUPFAM" id="SSF53474">
    <property type="entry name" value="alpha/beta-Hydrolases"/>
    <property type="match status" value="1"/>
</dbReference>
<evidence type="ECO:0000259" key="7">
    <source>
        <dbReference type="Pfam" id="PF08386"/>
    </source>
</evidence>
<feature type="signal peptide" evidence="5">
    <location>
        <begin position="1"/>
        <end position="26"/>
    </location>
</feature>
<keyword evidence="2 5" id="KW-0732">Signal</keyword>
<evidence type="ECO:0000313" key="8">
    <source>
        <dbReference type="EMBL" id="OAB88414.1"/>
    </source>
</evidence>
<reference evidence="8 9" key="1">
    <citation type="submission" date="2016-01" db="EMBL/GenBank/DDBJ databases">
        <title>Janibacter melonis strain CD11_4 genome sequencing and assembly.</title>
        <authorList>
            <person name="Nair G.R."/>
            <person name="Kaur G."/>
            <person name="Chander A.M."/>
            <person name="Mayilraj S."/>
        </authorList>
    </citation>
    <scope>NUCLEOTIDE SEQUENCE [LARGE SCALE GENOMIC DNA]</scope>
    <source>
        <strain evidence="8 9">CD11-4</strain>
    </source>
</reference>
<dbReference type="PANTHER" id="PTHR43248">
    <property type="entry name" value="2-SUCCINYL-6-HYDROXY-2,4-CYCLOHEXADIENE-1-CARBOXYLATE SYNTHASE"/>
    <property type="match status" value="1"/>
</dbReference>
<evidence type="ECO:0000256" key="2">
    <source>
        <dbReference type="ARBA" id="ARBA00022729"/>
    </source>
</evidence>
<dbReference type="InterPro" id="IPR000073">
    <property type="entry name" value="AB_hydrolase_1"/>
</dbReference>
<feature type="domain" description="Peptidase S33 tripeptidyl aminopeptidase-like C-terminal" evidence="7">
    <location>
        <begin position="440"/>
        <end position="544"/>
    </location>
</feature>
<dbReference type="InterPro" id="IPR013595">
    <property type="entry name" value="Pept_S33_TAP-like_C"/>
</dbReference>
<dbReference type="Pfam" id="PF00561">
    <property type="entry name" value="Abhydrolase_1"/>
    <property type="match status" value="1"/>
</dbReference>
<protein>
    <recommendedName>
        <fullName evidence="10">Alpha/beta fold hydrolase</fullName>
    </recommendedName>
</protein>
<proteinExistence type="inferred from homology"/>
<dbReference type="Gene3D" id="3.40.50.1820">
    <property type="entry name" value="alpha/beta hydrolase"/>
    <property type="match status" value="1"/>
</dbReference>
<evidence type="ECO:0000256" key="5">
    <source>
        <dbReference type="SAM" id="SignalP"/>
    </source>
</evidence>
<evidence type="ECO:0000259" key="6">
    <source>
        <dbReference type="Pfam" id="PF00561"/>
    </source>
</evidence>
<dbReference type="PANTHER" id="PTHR43248:SF29">
    <property type="entry name" value="TRIPEPTIDYL AMINOPEPTIDASE"/>
    <property type="match status" value="1"/>
</dbReference>
<dbReference type="InterPro" id="IPR029058">
    <property type="entry name" value="AB_hydrolase_fold"/>
</dbReference>
<sequence>MRAPRTLVVGAVAASMLAGTLATASAAPTTSSAPSAAAASSAAKPSENAKLDKTATPRLRWFSCYGGAECAKVALPLDYDNPRGAKTNVAVLRTKATGKRLGTLFVNPGGPGGSATELAYFADLWASPTIRKNFDVVGVDPRGIGFSDTVQCLPVEEQDTTYAPLADAFPVGYTKQQRYMRSMKKIARACSTNKLATAMSTAEVARDMEMVRRALGEGKLSYIGFSYGTQLGTTYANMFPSNFRSIVIDGTINPRSWSGMPWNKSRPLDFRLGSGKGAWTAIRQILAECQKAGEDRCDFAAVGDTRKRFDELAAQLERKPLPVVDPYTGEKYSIDYPTMVGTLLSAMYSSDAPQFVDSLLTELDYLATEAQGGTAKTPAPTKASRKAFLAAVSKATGVPRRDFAYDSSLDAFLSVTCTDSQETTRLADYPRYDTQSETTAPLFGKVWLWSSSGCAGDAFTGQDEDAYVGPYDRYTPKGVLIVGNYWDPATAYTGAVETRKVLGRSRLVSSDSWGHTAYGVSACATKAVDTYLVTGASPLRDRTCPAESPAFPTREEEARVSARQVAETKKLPKAPAGQSFPEPTVVR</sequence>
<evidence type="ECO:0000256" key="1">
    <source>
        <dbReference type="ARBA" id="ARBA00010088"/>
    </source>
</evidence>
<feature type="compositionally biased region" description="Basic and acidic residues" evidence="4">
    <location>
        <begin position="553"/>
        <end position="570"/>
    </location>
</feature>
<gene>
    <name evidence="8" type="ORF">AWH69_00960</name>
</gene>
<name>A0A176QFC4_9MICO</name>
<dbReference type="Proteomes" id="UP000076976">
    <property type="component" value="Unassembled WGS sequence"/>
</dbReference>